<dbReference type="InterPro" id="IPR049734">
    <property type="entry name" value="NudC-like_C"/>
</dbReference>
<dbReference type="PANTHER" id="PTHR42904:SF6">
    <property type="entry name" value="NAD-CAPPED RNA HYDROLASE NUDT12"/>
    <property type="match status" value="1"/>
</dbReference>
<proteinExistence type="inferred from homology"/>
<dbReference type="InterPro" id="IPR050241">
    <property type="entry name" value="NAD-cap_RNA_hydrolase_NudC"/>
</dbReference>
<evidence type="ECO:0000256" key="4">
    <source>
        <dbReference type="ARBA" id="ARBA00012381"/>
    </source>
</evidence>
<keyword evidence="5" id="KW-0479">Metal-binding</keyword>
<evidence type="ECO:0000256" key="7">
    <source>
        <dbReference type="ARBA" id="ARBA00022842"/>
    </source>
</evidence>
<dbReference type="PANTHER" id="PTHR42904">
    <property type="entry name" value="NUDIX HYDROLASE, NUDC SUBFAMILY"/>
    <property type="match status" value="1"/>
</dbReference>
<dbReference type="Gene3D" id="3.90.79.20">
    <property type="match status" value="1"/>
</dbReference>
<organism evidence="11 12">
    <name type="scientific">Pseudoteredinibacter isoporae</name>
    <dbReference type="NCBI Taxonomy" id="570281"/>
    <lineage>
        <taxon>Bacteria</taxon>
        <taxon>Pseudomonadati</taxon>
        <taxon>Pseudomonadota</taxon>
        <taxon>Gammaproteobacteria</taxon>
        <taxon>Cellvibrionales</taxon>
        <taxon>Cellvibrionaceae</taxon>
        <taxon>Pseudoteredinibacter</taxon>
    </lineage>
</organism>
<reference evidence="11 12" key="1">
    <citation type="submission" date="2020-08" db="EMBL/GenBank/DDBJ databases">
        <title>Genomic Encyclopedia of Type Strains, Phase IV (KMG-IV): sequencing the most valuable type-strain genomes for metagenomic binning, comparative biology and taxonomic classification.</title>
        <authorList>
            <person name="Goeker M."/>
        </authorList>
    </citation>
    <scope>NUCLEOTIDE SEQUENCE [LARGE SCALE GENOMIC DNA]</scope>
    <source>
        <strain evidence="11 12">DSM 22368</strain>
    </source>
</reference>
<dbReference type="Gene3D" id="3.90.79.10">
    <property type="entry name" value="Nucleoside Triphosphate Pyrophosphohydrolase"/>
    <property type="match status" value="1"/>
</dbReference>
<keyword evidence="8" id="KW-0520">NAD</keyword>
<dbReference type="Pfam" id="PF09297">
    <property type="entry name" value="Zn_ribbon_NUD"/>
    <property type="match status" value="1"/>
</dbReference>
<comment type="cofactor">
    <cofactor evidence="2">
        <name>Zn(2+)</name>
        <dbReference type="ChEBI" id="CHEBI:29105"/>
    </cofactor>
</comment>
<evidence type="ECO:0000313" key="12">
    <source>
        <dbReference type="Proteomes" id="UP000528457"/>
    </source>
</evidence>
<dbReference type="InterPro" id="IPR000086">
    <property type="entry name" value="NUDIX_hydrolase_dom"/>
</dbReference>
<feature type="domain" description="Nudix hydrolase" evidence="10">
    <location>
        <begin position="148"/>
        <end position="272"/>
    </location>
</feature>
<dbReference type="InterPro" id="IPR020084">
    <property type="entry name" value="NUDIX_hydrolase_CS"/>
</dbReference>
<dbReference type="CDD" id="cd03429">
    <property type="entry name" value="NUDIX_NADH_pyrophosphatase_Nudt13"/>
    <property type="match status" value="1"/>
</dbReference>
<dbReference type="InParanoid" id="A0A7X0MZJ2"/>
<keyword evidence="12" id="KW-1185">Reference proteome</keyword>
<comment type="caution">
    <text evidence="11">The sequence shown here is derived from an EMBL/GenBank/DDBJ whole genome shotgun (WGS) entry which is preliminary data.</text>
</comment>
<dbReference type="NCBIfam" id="NF001299">
    <property type="entry name" value="PRK00241.1"/>
    <property type="match status" value="1"/>
</dbReference>
<name>A0A7X0MZJ2_9GAMM</name>
<dbReference type="InterPro" id="IPR015375">
    <property type="entry name" value="NADH_PPase-like_N"/>
</dbReference>
<keyword evidence="6 11" id="KW-0378">Hydrolase</keyword>
<evidence type="ECO:0000256" key="5">
    <source>
        <dbReference type="ARBA" id="ARBA00022723"/>
    </source>
</evidence>
<dbReference type="GO" id="GO:0006742">
    <property type="term" value="P:NADP+ catabolic process"/>
    <property type="evidence" value="ECO:0007669"/>
    <property type="project" value="TreeGrafter"/>
</dbReference>
<evidence type="ECO:0000313" key="11">
    <source>
        <dbReference type="EMBL" id="MBB6523217.1"/>
    </source>
</evidence>
<dbReference type="GO" id="GO:0005829">
    <property type="term" value="C:cytosol"/>
    <property type="evidence" value="ECO:0007669"/>
    <property type="project" value="TreeGrafter"/>
</dbReference>
<evidence type="ECO:0000256" key="1">
    <source>
        <dbReference type="ARBA" id="ARBA00001946"/>
    </source>
</evidence>
<evidence type="ECO:0000256" key="6">
    <source>
        <dbReference type="ARBA" id="ARBA00022801"/>
    </source>
</evidence>
<dbReference type="PROSITE" id="PS51462">
    <property type="entry name" value="NUDIX"/>
    <property type="match status" value="1"/>
</dbReference>
<dbReference type="EC" id="3.6.1.22" evidence="4"/>
<dbReference type="InterPro" id="IPR015376">
    <property type="entry name" value="Znr_NADH_PPase"/>
</dbReference>
<dbReference type="SUPFAM" id="SSF55811">
    <property type="entry name" value="Nudix"/>
    <property type="match status" value="2"/>
</dbReference>
<evidence type="ECO:0000259" key="10">
    <source>
        <dbReference type="PROSITE" id="PS51462"/>
    </source>
</evidence>
<comment type="catalytic activity">
    <reaction evidence="9">
        <text>a 5'-end NAD(+)-phospho-ribonucleoside in mRNA + H2O = a 5'-end phospho-adenosine-phospho-ribonucleoside in mRNA + beta-nicotinamide D-ribonucleotide + 2 H(+)</text>
        <dbReference type="Rhea" id="RHEA:60876"/>
        <dbReference type="Rhea" id="RHEA-COMP:15698"/>
        <dbReference type="Rhea" id="RHEA-COMP:15719"/>
        <dbReference type="ChEBI" id="CHEBI:14649"/>
        <dbReference type="ChEBI" id="CHEBI:15377"/>
        <dbReference type="ChEBI" id="CHEBI:15378"/>
        <dbReference type="ChEBI" id="CHEBI:144029"/>
        <dbReference type="ChEBI" id="CHEBI:144051"/>
    </reaction>
    <physiologicalReaction direction="left-to-right" evidence="9">
        <dbReference type="Rhea" id="RHEA:60877"/>
    </physiologicalReaction>
</comment>
<evidence type="ECO:0000256" key="2">
    <source>
        <dbReference type="ARBA" id="ARBA00001947"/>
    </source>
</evidence>
<protein>
    <recommendedName>
        <fullName evidence="4">NAD(+) diphosphatase</fullName>
        <ecNumber evidence="4">3.6.1.22</ecNumber>
    </recommendedName>
</protein>
<dbReference type="PROSITE" id="PS00893">
    <property type="entry name" value="NUDIX_BOX"/>
    <property type="match status" value="1"/>
</dbReference>
<dbReference type="GO" id="GO:0019677">
    <property type="term" value="P:NAD+ catabolic process"/>
    <property type="evidence" value="ECO:0007669"/>
    <property type="project" value="TreeGrafter"/>
</dbReference>
<dbReference type="FunCoup" id="A0A7X0MZJ2">
    <property type="interactions" value="314"/>
</dbReference>
<dbReference type="AlphaFoldDB" id="A0A7X0MZJ2"/>
<dbReference type="RefSeq" id="WP_166843684.1">
    <property type="nucleotide sequence ID" value="NZ_JAAONY010000003.1"/>
</dbReference>
<dbReference type="Pfam" id="PF00293">
    <property type="entry name" value="NUDIX"/>
    <property type="match status" value="1"/>
</dbReference>
<dbReference type="Pfam" id="PF09296">
    <property type="entry name" value="NUDIX-like"/>
    <property type="match status" value="1"/>
</dbReference>
<dbReference type="GO" id="GO:0035529">
    <property type="term" value="F:NADH pyrophosphatase activity"/>
    <property type="evidence" value="ECO:0007669"/>
    <property type="project" value="TreeGrafter"/>
</dbReference>
<dbReference type="GO" id="GO:0046872">
    <property type="term" value="F:metal ion binding"/>
    <property type="evidence" value="ECO:0007669"/>
    <property type="project" value="UniProtKB-KW"/>
</dbReference>
<dbReference type="InterPro" id="IPR015797">
    <property type="entry name" value="NUDIX_hydrolase-like_dom_sf"/>
</dbReference>
<dbReference type="Proteomes" id="UP000528457">
    <property type="component" value="Unassembled WGS sequence"/>
</dbReference>
<evidence type="ECO:0000256" key="8">
    <source>
        <dbReference type="ARBA" id="ARBA00023027"/>
    </source>
</evidence>
<evidence type="ECO:0000256" key="9">
    <source>
        <dbReference type="ARBA" id="ARBA00023679"/>
    </source>
</evidence>
<dbReference type="EMBL" id="JACHHT010000003">
    <property type="protein sequence ID" value="MBB6523217.1"/>
    <property type="molecule type" value="Genomic_DNA"/>
</dbReference>
<gene>
    <name evidence="11" type="ORF">HNR48_003519</name>
</gene>
<sequence>MSRIVHPQDLGKAAQNFKAGCAILLIAEEGVWASDQHWQTVGFDWWQGNAEALGLGLDDVHYVAEFDGQDYFAIYLESSDAMQNGQWQGLRQLLPHLNEAEFELLGRASQICQWDRNHRFCGHCGHVTHYHPKDRARACDNCGLHSYPRISPCIIVLVSRGEYCLLARHQRYKTPMFSCLAGFIEAGESAEQCVSREVFEEVGITVHELTYQGSQSWPFPGQLMLGFRAEYKSGDILIDEEEIAEAGWYHYSQLPLVPPRESISGQLIQEFVDSFS</sequence>
<keyword evidence="7" id="KW-0460">Magnesium</keyword>
<comment type="similarity">
    <text evidence="3">Belongs to the Nudix hydrolase family. NudC subfamily.</text>
</comment>
<evidence type="ECO:0000256" key="3">
    <source>
        <dbReference type="ARBA" id="ARBA00009595"/>
    </source>
</evidence>
<comment type="cofactor">
    <cofactor evidence="1">
        <name>Mg(2+)</name>
        <dbReference type="ChEBI" id="CHEBI:18420"/>
    </cofactor>
</comment>
<accession>A0A7X0MZJ2</accession>